<proteinExistence type="predicted"/>
<name>S8E007_9LAMI</name>
<comment type="caution">
    <text evidence="2">The sequence shown here is derived from an EMBL/GenBank/DDBJ whole genome shotgun (WGS) entry which is preliminary data.</text>
</comment>
<dbReference type="AlphaFoldDB" id="S8E007"/>
<evidence type="ECO:0000256" key="1">
    <source>
        <dbReference type="SAM" id="MobiDB-lite"/>
    </source>
</evidence>
<dbReference type="Proteomes" id="UP000015453">
    <property type="component" value="Unassembled WGS sequence"/>
</dbReference>
<organism evidence="2 3">
    <name type="scientific">Genlisea aurea</name>
    <dbReference type="NCBI Taxonomy" id="192259"/>
    <lineage>
        <taxon>Eukaryota</taxon>
        <taxon>Viridiplantae</taxon>
        <taxon>Streptophyta</taxon>
        <taxon>Embryophyta</taxon>
        <taxon>Tracheophyta</taxon>
        <taxon>Spermatophyta</taxon>
        <taxon>Magnoliopsida</taxon>
        <taxon>eudicotyledons</taxon>
        <taxon>Gunneridae</taxon>
        <taxon>Pentapetalae</taxon>
        <taxon>asterids</taxon>
        <taxon>lamiids</taxon>
        <taxon>Lamiales</taxon>
        <taxon>Lentibulariaceae</taxon>
        <taxon>Genlisea</taxon>
    </lineage>
</organism>
<reference evidence="2 3" key="1">
    <citation type="journal article" date="2013" name="BMC Genomics">
        <title>The miniature genome of a carnivorous plant Genlisea aurea contains a low number of genes and short non-coding sequences.</title>
        <authorList>
            <person name="Leushkin E.V."/>
            <person name="Sutormin R.A."/>
            <person name="Nabieva E.R."/>
            <person name="Penin A.A."/>
            <person name="Kondrashov A.S."/>
            <person name="Logacheva M.D."/>
        </authorList>
    </citation>
    <scope>NUCLEOTIDE SEQUENCE [LARGE SCALE GENOMIC DNA]</scope>
</reference>
<protein>
    <submittedName>
        <fullName evidence="2">Uncharacterized protein</fullName>
    </submittedName>
</protein>
<dbReference type="EMBL" id="AUSU01002356">
    <property type="protein sequence ID" value="EPS68948.1"/>
    <property type="molecule type" value="Genomic_DNA"/>
</dbReference>
<keyword evidence="3" id="KW-1185">Reference proteome</keyword>
<sequence>MDAYDMEQPVPGCIHASLFVSSSSDPSGTCKGGIGGVLGGRGKKGRSESPWHAKVGCVAVGLHIATSRHDITQGTKNRFIAICTLGLGPVKDAVAVPRNMRGSGSVGRVRDLNGTEFDCAGVSTPQTITQSPKGCLKKQQSSCGKGQKKTDW</sequence>
<evidence type="ECO:0000313" key="3">
    <source>
        <dbReference type="Proteomes" id="UP000015453"/>
    </source>
</evidence>
<accession>S8E007</accession>
<feature type="region of interest" description="Disordered" evidence="1">
    <location>
        <begin position="127"/>
        <end position="152"/>
    </location>
</feature>
<gene>
    <name evidence="2" type="ORF">M569_05820</name>
</gene>
<evidence type="ECO:0000313" key="2">
    <source>
        <dbReference type="EMBL" id="EPS68948.1"/>
    </source>
</evidence>